<keyword evidence="3" id="KW-1185">Reference proteome</keyword>
<feature type="compositionally biased region" description="Acidic residues" evidence="1">
    <location>
        <begin position="178"/>
        <end position="187"/>
    </location>
</feature>
<feature type="compositionally biased region" description="Acidic residues" evidence="1">
    <location>
        <begin position="248"/>
        <end position="269"/>
    </location>
</feature>
<organism evidence="2 3">
    <name type="scientific">Hydnomerulius pinastri MD-312</name>
    <dbReference type="NCBI Taxonomy" id="994086"/>
    <lineage>
        <taxon>Eukaryota</taxon>
        <taxon>Fungi</taxon>
        <taxon>Dikarya</taxon>
        <taxon>Basidiomycota</taxon>
        <taxon>Agaricomycotina</taxon>
        <taxon>Agaricomycetes</taxon>
        <taxon>Agaricomycetidae</taxon>
        <taxon>Boletales</taxon>
        <taxon>Boletales incertae sedis</taxon>
        <taxon>Leucogyrophana</taxon>
    </lineage>
</organism>
<feature type="region of interest" description="Disordered" evidence="1">
    <location>
        <begin position="44"/>
        <end position="63"/>
    </location>
</feature>
<proteinExistence type="predicted"/>
<evidence type="ECO:0000313" key="2">
    <source>
        <dbReference type="EMBL" id="KIJ58480.1"/>
    </source>
</evidence>
<name>A0A0C9VLI2_9AGAM</name>
<dbReference type="EMBL" id="KN839936">
    <property type="protein sequence ID" value="KIJ58480.1"/>
    <property type="molecule type" value="Genomic_DNA"/>
</dbReference>
<reference evidence="2 3" key="1">
    <citation type="submission" date="2014-04" db="EMBL/GenBank/DDBJ databases">
        <title>Evolutionary Origins and Diversification of the Mycorrhizal Mutualists.</title>
        <authorList>
            <consortium name="DOE Joint Genome Institute"/>
            <consortium name="Mycorrhizal Genomics Consortium"/>
            <person name="Kohler A."/>
            <person name="Kuo A."/>
            <person name="Nagy L.G."/>
            <person name="Floudas D."/>
            <person name="Copeland A."/>
            <person name="Barry K.W."/>
            <person name="Cichocki N."/>
            <person name="Veneault-Fourrey C."/>
            <person name="LaButti K."/>
            <person name="Lindquist E.A."/>
            <person name="Lipzen A."/>
            <person name="Lundell T."/>
            <person name="Morin E."/>
            <person name="Murat C."/>
            <person name="Riley R."/>
            <person name="Ohm R."/>
            <person name="Sun H."/>
            <person name="Tunlid A."/>
            <person name="Henrissat B."/>
            <person name="Grigoriev I.V."/>
            <person name="Hibbett D.S."/>
            <person name="Martin F."/>
        </authorList>
    </citation>
    <scope>NUCLEOTIDE SEQUENCE [LARGE SCALE GENOMIC DNA]</scope>
    <source>
        <strain evidence="2 3">MD-312</strain>
    </source>
</reference>
<dbReference type="OrthoDB" id="2712039at2759"/>
<dbReference type="Proteomes" id="UP000053820">
    <property type="component" value="Unassembled WGS sequence"/>
</dbReference>
<feature type="region of interest" description="Disordered" evidence="1">
    <location>
        <begin position="220"/>
        <end position="269"/>
    </location>
</feature>
<sequence length="269" mass="30226">MSTPNNTNKGKSVPPVDDLTSWADAALVENDSDNEVLAARKFQERQQRRAEKKREEEQKKAEEEWKCVEEVKKAEEARKAAEVRKAEEARKTVEAKKAMASTAGGGAKCEGCESTGADCTMVMPGGSKATVCACRRRQKMGCMCPRVEKKEHWRKWEEPLSPQGSSKRKQTWVRSPEVADDEEEDKDKEEGSLRLIGKWVVAAIDDLQHTLDLEYVAGLEEELDLEVPKEEEAEASVELGELRKEAEEPAEEPEDEESEEEEGSDDEEV</sequence>
<gene>
    <name evidence="2" type="ORF">HYDPIDRAFT_34141</name>
</gene>
<accession>A0A0C9VLI2</accession>
<dbReference type="HOGENOM" id="CLU_1034617_0_0_1"/>
<feature type="compositionally biased region" description="Acidic residues" evidence="1">
    <location>
        <begin position="220"/>
        <end position="235"/>
    </location>
</feature>
<evidence type="ECO:0000313" key="3">
    <source>
        <dbReference type="Proteomes" id="UP000053820"/>
    </source>
</evidence>
<evidence type="ECO:0000256" key="1">
    <source>
        <dbReference type="SAM" id="MobiDB-lite"/>
    </source>
</evidence>
<dbReference type="AlphaFoldDB" id="A0A0C9VLI2"/>
<protein>
    <submittedName>
        <fullName evidence="2">Uncharacterized protein</fullName>
    </submittedName>
</protein>
<feature type="region of interest" description="Disordered" evidence="1">
    <location>
        <begin position="153"/>
        <end position="192"/>
    </location>
</feature>